<feature type="signal peptide" evidence="3">
    <location>
        <begin position="1"/>
        <end position="20"/>
    </location>
</feature>
<feature type="chain" id="PRO_5011543554" description="SH3b domain-containing protein" evidence="3">
    <location>
        <begin position="21"/>
        <end position="592"/>
    </location>
</feature>
<feature type="transmembrane region" description="Helical" evidence="2">
    <location>
        <begin position="267"/>
        <end position="287"/>
    </location>
</feature>
<protein>
    <recommendedName>
        <fullName evidence="4">SH3b domain-containing protein</fullName>
    </recommendedName>
</protein>
<dbReference type="Proteomes" id="UP000198964">
    <property type="component" value="Unassembled WGS sequence"/>
</dbReference>
<keyword evidence="2" id="KW-0472">Membrane</keyword>
<dbReference type="InterPro" id="IPR003646">
    <property type="entry name" value="SH3-like_bac-type"/>
</dbReference>
<feature type="transmembrane region" description="Helical" evidence="2">
    <location>
        <begin position="99"/>
        <end position="118"/>
    </location>
</feature>
<feature type="domain" description="SH3b" evidence="4">
    <location>
        <begin position="20"/>
        <end position="82"/>
    </location>
</feature>
<organism evidence="5 6">
    <name type="scientific">Sunxiuqinia elliptica</name>
    <dbReference type="NCBI Taxonomy" id="655355"/>
    <lineage>
        <taxon>Bacteria</taxon>
        <taxon>Pseudomonadati</taxon>
        <taxon>Bacteroidota</taxon>
        <taxon>Bacteroidia</taxon>
        <taxon>Marinilabiliales</taxon>
        <taxon>Prolixibacteraceae</taxon>
        <taxon>Sunxiuqinia</taxon>
    </lineage>
</organism>
<evidence type="ECO:0000313" key="5">
    <source>
        <dbReference type="EMBL" id="SFE93253.1"/>
    </source>
</evidence>
<dbReference type="SMART" id="SM00287">
    <property type="entry name" value="SH3b"/>
    <property type="match status" value="1"/>
</dbReference>
<dbReference type="RefSeq" id="WP_093918812.1">
    <property type="nucleotide sequence ID" value="NZ_FONW01000002.1"/>
</dbReference>
<dbReference type="Gene3D" id="2.30.30.40">
    <property type="entry name" value="SH3 Domains"/>
    <property type="match status" value="1"/>
</dbReference>
<dbReference type="EMBL" id="FONW01000002">
    <property type="protein sequence ID" value="SFE93253.1"/>
    <property type="molecule type" value="Genomic_DNA"/>
</dbReference>
<feature type="region of interest" description="Disordered" evidence="1">
    <location>
        <begin position="508"/>
        <end position="537"/>
    </location>
</feature>
<evidence type="ECO:0000259" key="4">
    <source>
        <dbReference type="PROSITE" id="PS51781"/>
    </source>
</evidence>
<feature type="transmembrane region" description="Helical" evidence="2">
    <location>
        <begin position="169"/>
        <end position="190"/>
    </location>
</feature>
<evidence type="ECO:0000313" key="6">
    <source>
        <dbReference type="Proteomes" id="UP000198964"/>
    </source>
</evidence>
<dbReference type="Pfam" id="PF08239">
    <property type="entry name" value="SH3_3"/>
    <property type="match status" value="1"/>
</dbReference>
<dbReference type="AlphaFoldDB" id="A0A1I2EKP3"/>
<gene>
    <name evidence="5" type="ORF">SAMN05216283_102131</name>
</gene>
<name>A0A1I2EKP3_9BACT</name>
<evidence type="ECO:0000256" key="2">
    <source>
        <dbReference type="SAM" id="Phobius"/>
    </source>
</evidence>
<feature type="transmembrane region" description="Helical" evidence="2">
    <location>
        <begin position="210"/>
        <end position="228"/>
    </location>
</feature>
<evidence type="ECO:0000256" key="3">
    <source>
        <dbReference type="SAM" id="SignalP"/>
    </source>
</evidence>
<accession>A0A1I2EKP3</accession>
<keyword evidence="2" id="KW-0812">Transmembrane</keyword>
<reference evidence="5 6" key="1">
    <citation type="submission" date="2016-10" db="EMBL/GenBank/DDBJ databases">
        <authorList>
            <person name="de Groot N.N."/>
        </authorList>
    </citation>
    <scope>NUCLEOTIDE SEQUENCE [LARGE SCALE GENOMIC DNA]</scope>
    <source>
        <strain evidence="5 6">CGMCC 1.9156</strain>
    </source>
</reference>
<sequence length="592" mass="67137">MKGVISLFLILLFTSLSLSATNYTVTANQLNVRRYPSAESISLGMLEKGDTILALLGNPEWTKIEYKDQHAYVSSKYLKKVEVPVIKEKTKENSKTSNANTRSIILWIVTVVFSTFFVRKAQTAGEKRWDRSSVRKHAILTIIVYSGIFYVFFNYFSSISSHLLSVESYVKYLNILCLQIILLVAFYNLIALRKIMNYNSWKESKATFSIIATISVVILSYVFVLIFIDSHPKLARGFIVGSPIFLAAGLIIQIMGNEIHGANKYTLPIAFVINAVSLFAVGLASSLIAGIEFTLPTFLLVLLYHYNLLKVPSSKRLKKIVSKPDQEAIEREREAAMLDTAIDNMIQEEMERLDAKIAASEAMDESDNELIEEESIENEDVIDISDLHKEEKALYLAYVNLIQSVNQVCSVLSIKPLQLLLTPDQLRPRFKPATGELIKSELPKIWKVLVQRYPVQLEGVKHDANDDVFLGIVEETQHETLQHALCYYVETLIELEACELAIEKNAPEKSKQGSIQKQPTTKQKPKSQPVARPKIQKGIKARREIISEGDVKHIGFRLLTYRNGVWIDENGAPWKEYASGRFRPLRKFMIHN</sequence>
<feature type="transmembrane region" description="Helical" evidence="2">
    <location>
        <begin position="234"/>
        <end position="255"/>
    </location>
</feature>
<keyword evidence="2" id="KW-1133">Transmembrane helix</keyword>
<keyword evidence="3" id="KW-0732">Signal</keyword>
<evidence type="ECO:0000256" key="1">
    <source>
        <dbReference type="SAM" id="MobiDB-lite"/>
    </source>
</evidence>
<dbReference type="STRING" id="655355.SAMN05216283_102131"/>
<feature type="compositionally biased region" description="Low complexity" evidence="1">
    <location>
        <begin position="516"/>
        <end position="529"/>
    </location>
</feature>
<dbReference type="PROSITE" id="PS51781">
    <property type="entry name" value="SH3B"/>
    <property type="match status" value="1"/>
</dbReference>
<keyword evidence="6" id="KW-1185">Reference proteome</keyword>
<feature type="transmembrane region" description="Helical" evidence="2">
    <location>
        <begin position="138"/>
        <end position="157"/>
    </location>
</feature>
<proteinExistence type="predicted"/>